<dbReference type="EMBL" id="JAGQNX010000014">
    <property type="protein sequence ID" value="MCA9307983.1"/>
    <property type="molecule type" value="Genomic_DNA"/>
</dbReference>
<comment type="caution">
    <text evidence="2">The sequence shown here is derived from an EMBL/GenBank/DDBJ whole genome shotgun (WGS) entry which is preliminary data.</text>
</comment>
<dbReference type="InterPro" id="IPR045584">
    <property type="entry name" value="Pilin-like"/>
</dbReference>
<evidence type="ECO:0000313" key="2">
    <source>
        <dbReference type="EMBL" id="MCA9307983.1"/>
    </source>
</evidence>
<evidence type="ECO:0000313" key="3">
    <source>
        <dbReference type="Proteomes" id="UP000740557"/>
    </source>
</evidence>
<dbReference type="AlphaFoldDB" id="A0A955J1L3"/>
<keyword evidence="1" id="KW-0812">Transmembrane</keyword>
<sequence>MVYKTHKQKKNKGFTLVELLLAIGILAGLTAVTVPGFATYSKNQRRKQALTQIMGDISLARNNATSSKSSNSGALYWGIRFKSNSNTYNLQTAVNPNNCGAIEEPGCSEGVPGCFANTHIQNKYNLPEGMITRTNGCVYFKISDGAVAPLPHGVTSGTTRGRIVVGFATDTGTECVGISISNAGVVSEIPVKCDGTNE</sequence>
<feature type="transmembrane region" description="Helical" evidence="1">
    <location>
        <begin position="20"/>
        <end position="40"/>
    </location>
</feature>
<dbReference type="Proteomes" id="UP000740557">
    <property type="component" value="Unassembled WGS sequence"/>
</dbReference>
<gene>
    <name evidence="2" type="ORF">KC980_00560</name>
</gene>
<dbReference type="Pfam" id="PF07963">
    <property type="entry name" value="N_methyl"/>
    <property type="match status" value="1"/>
</dbReference>
<dbReference type="PROSITE" id="PS00409">
    <property type="entry name" value="PROKAR_NTER_METHYL"/>
    <property type="match status" value="1"/>
</dbReference>
<name>A0A955J1L3_UNCKA</name>
<proteinExistence type="predicted"/>
<dbReference type="NCBIfam" id="TIGR02532">
    <property type="entry name" value="IV_pilin_GFxxxE"/>
    <property type="match status" value="1"/>
</dbReference>
<dbReference type="SUPFAM" id="SSF54523">
    <property type="entry name" value="Pili subunits"/>
    <property type="match status" value="1"/>
</dbReference>
<keyword evidence="1" id="KW-1133">Transmembrane helix</keyword>
<reference evidence="2" key="2">
    <citation type="journal article" date="2021" name="Microbiome">
        <title>Successional dynamics and alternative stable states in a saline activated sludge microbial community over 9 years.</title>
        <authorList>
            <person name="Wang Y."/>
            <person name="Ye J."/>
            <person name="Ju F."/>
            <person name="Liu L."/>
            <person name="Boyd J.A."/>
            <person name="Deng Y."/>
            <person name="Parks D.H."/>
            <person name="Jiang X."/>
            <person name="Yin X."/>
            <person name="Woodcroft B.J."/>
            <person name="Tyson G.W."/>
            <person name="Hugenholtz P."/>
            <person name="Polz M.F."/>
            <person name="Zhang T."/>
        </authorList>
    </citation>
    <scope>NUCLEOTIDE SEQUENCE</scope>
    <source>
        <strain evidence="2">HKST-UBA79</strain>
    </source>
</reference>
<protein>
    <submittedName>
        <fullName evidence="2">Type II secretion system protein</fullName>
    </submittedName>
</protein>
<reference evidence="2" key="1">
    <citation type="submission" date="2020-04" db="EMBL/GenBank/DDBJ databases">
        <authorList>
            <person name="Zhang T."/>
        </authorList>
    </citation>
    <scope>NUCLEOTIDE SEQUENCE</scope>
    <source>
        <strain evidence="2">HKST-UBA79</strain>
    </source>
</reference>
<keyword evidence="1" id="KW-0472">Membrane</keyword>
<accession>A0A955J1L3</accession>
<dbReference type="InterPro" id="IPR012902">
    <property type="entry name" value="N_methyl_site"/>
</dbReference>
<organism evidence="2 3">
    <name type="scientific">candidate division WWE3 bacterium</name>
    <dbReference type="NCBI Taxonomy" id="2053526"/>
    <lineage>
        <taxon>Bacteria</taxon>
        <taxon>Katanobacteria</taxon>
    </lineage>
</organism>
<evidence type="ECO:0000256" key="1">
    <source>
        <dbReference type="SAM" id="Phobius"/>
    </source>
</evidence>
<dbReference type="Gene3D" id="3.30.700.10">
    <property type="entry name" value="Glycoprotein, Type 4 Pilin"/>
    <property type="match status" value="1"/>
</dbReference>